<reference evidence="2" key="2">
    <citation type="submission" date="2021-04" db="EMBL/GenBank/DDBJ databases">
        <authorList>
            <person name="Podell S."/>
        </authorList>
    </citation>
    <scope>NUCLEOTIDE SEQUENCE</scope>
    <source>
        <strain evidence="2">Hildebrandi</strain>
    </source>
</reference>
<gene>
    <name evidence="2" type="ORF">IV203_016408</name>
</gene>
<evidence type="ECO:0000313" key="2">
    <source>
        <dbReference type="EMBL" id="KAG7347703.1"/>
    </source>
</evidence>
<organism evidence="2 3">
    <name type="scientific">Nitzschia inconspicua</name>
    <dbReference type="NCBI Taxonomy" id="303405"/>
    <lineage>
        <taxon>Eukaryota</taxon>
        <taxon>Sar</taxon>
        <taxon>Stramenopiles</taxon>
        <taxon>Ochrophyta</taxon>
        <taxon>Bacillariophyta</taxon>
        <taxon>Bacillariophyceae</taxon>
        <taxon>Bacillariophycidae</taxon>
        <taxon>Bacillariales</taxon>
        <taxon>Bacillariaceae</taxon>
        <taxon>Nitzschia</taxon>
    </lineage>
</organism>
<protein>
    <submittedName>
        <fullName evidence="2">Uncharacterized protein</fullName>
    </submittedName>
</protein>
<feature type="compositionally biased region" description="Polar residues" evidence="1">
    <location>
        <begin position="1"/>
        <end position="21"/>
    </location>
</feature>
<evidence type="ECO:0000256" key="1">
    <source>
        <dbReference type="SAM" id="MobiDB-lite"/>
    </source>
</evidence>
<feature type="region of interest" description="Disordered" evidence="1">
    <location>
        <begin position="1"/>
        <end position="45"/>
    </location>
</feature>
<name>A0A9K3KRG0_9STRA</name>
<accession>A0A9K3KRG0</accession>
<dbReference type="Proteomes" id="UP000693970">
    <property type="component" value="Unassembled WGS sequence"/>
</dbReference>
<sequence>MSFHLHSTTASPQKRNLSGNKFVNPGVRSRTSPIQEARNATIAGPTKLTYSQRKVVEKEEEDYQRMFQLFDSKAEIEYLNSWEDDKFAASVYRDAKITSSSKQKSSNSSDSSIINPHTSGYNFDQLLKNEPNHIGFHESWRKY</sequence>
<reference evidence="2" key="1">
    <citation type="journal article" date="2021" name="Sci. Rep.">
        <title>Diploid genomic architecture of Nitzschia inconspicua, an elite biomass production diatom.</title>
        <authorList>
            <person name="Oliver A."/>
            <person name="Podell S."/>
            <person name="Pinowska A."/>
            <person name="Traller J.C."/>
            <person name="Smith S.R."/>
            <person name="McClure R."/>
            <person name="Beliaev A."/>
            <person name="Bohutskyi P."/>
            <person name="Hill E.A."/>
            <person name="Rabines A."/>
            <person name="Zheng H."/>
            <person name="Allen L.Z."/>
            <person name="Kuo A."/>
            <person name="Grigoriev I.V."/>
            <person name="Allen A.E."/>
            <person name="Hazlebeck D."/>
            <person name="Allen E.E."/>
        </authorList>
    </citation>
    <scope>NUCLEOTIDE SEQUENCE</scope>
    <source>
        <strain evidence="2">Hildebrandi</strain>
    </source>
</reference>
<comment type="caution">
    <text evidence="2">The sequence shown here is derived from an EMBL/GenBank/DDBJ whole genome shotgun (WGS) entry which is preliminary data.</text>
</comment>
<proteinExistence type="predicted"/>
<keyword evidence="3" id="KW-1185">Reference proteome</keyword>
<dbReference type="AlphaFoldDB" id="A0A9K3KRG0"/>
<evidence type="ECO:0000313" key="3">
    <source>
        <dbReference type="Proteomes" id="UP000693970"/>
    </source>
</evidence>
<dbReference type="EMBL" id="JAGRRH010000020">
    <property type="protein sequence ID" value="KAG7347703.1"/>
    <property type="molecule type" value="Genomic_DNA"/>
</dbReference>